<keyword evidence="10" id="KW-1185">Reference proteome</keyword>
<protein>
    <recommendedName>
        <fullName evidence="7">Protein dpy-30 homolog</fullName>
    </recommendedName>
</protein>
<comment type="caution">
    <text evidence="9">The sequence shown here is derived from an EMBL/GenBank/DDBJ whole genome shotgun (WGS) entry which is preliminary data.</text>
</comment>
<gene>
    <name evidence="9" type="ORF">CLODIP_2_CD12469</name>
</gene>
<evidence type="ECO:0000256" key="1">
    <source>
        <dbReference type="ARBA" id="ARBA00004123"/>
    </source>
</evidence>
<evidence type="ECO:0000256" key="4">
    <source>
        <dbReference type="ARBA" id="ARBA00023015"/>
    </source>
</evidence>
<accession>A0A8S1BZ15</accession>
<dbReference type="GO" id="GO:0048188">
    <property type="term" value="C:Set1C/COMPASS complex"/>
    <property type="evidence" value="ECO:0007669"/>
    <property type="project" value="InterPro"/>
</dbReference>
<evidence type="ECO:0000256" key="5">
    <source>
        <dbReference type="ARBA" id="ARBA00023163"/>
    </source>
</evidence>
<comment type="subcellular location">
    <subcellularLocation>
        <location evidence="1">Nucleus</location>
    </subcellularLocation>
</comment>
<keyword evidence="4" id="KW-0805">Transcription regulation</keyword>
<evidence type="ECO:0000313" key="9">
    <source>
        <dbReference type="EMBL" id="CAB3364966.1"/>
    </source>
</evidence>
<feature type="region of interest" description="Disordered" evidence="8">
    <location>
        <begin position="1"/>
        <end position="37"/>
    </location>
</feature>
<evidence type="ECO:0000256" key="8">
    <source>
        <dbReference type="SAM" id="MobiDB-lite"/>
    </source>
</evidence>
<dbReference type="InterPro" id="IPR037856">
    <property type="entry name" value="Sdc1/DPY30"/>
</dbReference>
<dbReference type="AlphaFoldDB" id="A0A8S1BZ15"/>
<evidence type="ECO:0000256" key="2">
    <source>
        <dbReference type="ARBA" id="ARBA00010849"/>
    </source>
</evidence>
<dbReference type="EMBL" id="CADEPI010000018">
    <property type="protein sequence ID" value="CAB3364966.1"/>
    <property type="molecule type" value="Genomic_DNA"/>
</dbReference>
<keyword evidence="5" id="KW-0804">Transcription</keyword>
<dbReference type="PANTHER" id="PTHR23356:SF16">
    <property type="entry name" value="DPY30 DOMAIN CONTAINING 2"/>
    <property type="match status" value="1"/>
</dbReference>
<name>A0A8S1BZ15_9INSE</name>
<sequence length="117" mass="12887">MKFTPIYFYATPEKQPEESSDAVLSPDNNGAPEESVPELLGKAPDLAATMEEASGEPPRKKPGVELHSLPTRQYLDQTVVPILLQALSTLAKERPPDPITYLANYLHKHKGNFDSSN</sequence>
<evidence type="ECO:0000256" key="3">
    <source>
        <dbReference type="ARBA" id="ARBA00022853"/>
    </source>
</evidence>
<dbReference type="OrthoDB" id="417678at2759"/>
<dbReference type="InterPro" id="IPR007858">
    <property type="entry name" value="Dpy-30_motif"/>
</dbReference>
<keyword evidence="3" id="KW-0156">Chromatin regulator</keyword>
<dbReference type="Proteomes" id="UP000494165">
    <property type="component" value="Unassembled WGS sequence"/>
</dbReference>
<dbReference type="GO" id="GO:0006325">
    <property type="term" value="P:chromatin organization"/>
    <property type="evidence" value="ECO:0007669"/>
    <property type="project" value="UniProtKB-KW"/>
</dbReference>
<dbReference type="Gene3D" id="1.20.890.10">
    <property type="entry name" value="cAMP-dependent protein kinase regulatory subunit, dimerization-anchoring domain"/>
    <property type="match status" value="1"/>
</dbReference>
<evidence type="ECO:0000256" key="7">
    <source>
        <dbReference type="ARBA" id="ARBA00044172"/>
    </source>
</evidence>
<comment type="similarity">
    <text evidence="2">Belongs to the dpy-30 family.</text>
</comment>
<dbReference type="PANTHER" id="PTHR23356">
    <property type="entry name" value="DPY30-RELATED"/>
    <property type="match status" value="1"/>
</dbReference>
<keyword evidence="6" id="KW-0539">Nucleus</keyword>
<proteinExistence type="inferred from homology"/>
<dbReference type="CDD" id="cd22965">
    <property type="entry name" value="DD_DPY30_SDC1"/>
    <property type="match status" value="1"/>
</dbReference>
<dbReference type="FunFam" id="1.20.890.10:FF:000003">
    <property type="entry name" value="protein dpy-30 homolog"/>
    <property type="match status" value="1"/>
</dbReference>
<evidence type="ECO:0000256" key="6">
    <source>
        <dbReference type="ARBA" id="ARBA00023242"/>
    </source>
</evidence>
<dbReference type="InterPro" id="IPR049629">
    <property type="entry name" value="DPY30_SDC1_DD"/>
</dbReference>
<reference evidence="9 10" key="1">
    <citation type="submission" date="2020-04" db="EMBL/GenBank/DDBJ databases">
        <authorList>
            <person name="Alioto T."/>
            <person name="Alioto T."/>
            <person name="Gomez Garrido J."/>
        </authorList>
    </citation>
    <scope>NUCLEOTIDE SEQUENCE [LARGE SCALE GENOMIC DNA]</scope>
</reference>
<evidence type="ECO:0000313" key="10">
    <source>
        <dbReference type="Proteomes" id="UP000494165"/>
    </source>
</evidence>
<dbReference type="Pfam" id="PF05186">
    <property type="entry name" value="Dpy-30"/>
    <property type="match status" value="1"/>
</dbReference>
<organism evidence="9 10">
    <name type="scientific">Cloeon dipterum</name>
    <dbReference type="NCBI Taxonomy" id="197152"/>
    <lineage>
        <taxon>Eukaryota</taxon>
        <taxon>Metazoa</taxon>
        <taxon>Ecdysozoa</taxon>
        <taxon>Arthropoda</taxon>
        <taxon>Hexapoda</taxon>
        <taxon>Insecta</taxon>
        <taxon>Pterygota</taxon>
        <taxon>Palaeoptera</taxon>
        <taxon>Ephemeroptera</taxon>
        <taxon>Pisciforma</taxon>
        <taxon>Baetidae</taxon>
        <taxon>Cloeon</taxon>
    </lineage>
</organism>